<evidence type="ECO:0000313" key="2">
    <source>
        <dbReference type="EMBL" id="PQA94223.1"/>
    </source>
</evidence>
<dbReference type="EMBL" id="MUGO01000011">
    <property type="protein sequence ID" value="PQA94223.1"/>
    <property type="molecule type" value="Genomic_DNA"/>
</dbReference>
<evidence type="ECO:0000259" key="1">
    <source>
        <dbReference type="Pfam" id="PF18165"/>
    </source>
</evidence>
<proteinExistence type="predicted"/>
<name>A0A1N7NX10_9FLAO</name>
<evidence type="ECO:0000313" key="3">
    <source>
        <dbReference type="EMBL" id="SIT02831.1"/>
    </source>
</evidence>
<reference evidence="3" key="2">
    <citation type="submission" date="2017-01" db="EMBL/GenBank/DDBJ databases">
        <authorList>
            <person name="Mah S.A."/>
            <person name="Swanson W.J."/>
            <person name="Moy G.W."/>
            <person name="Vacquier V.D."/>
        </authorList>
    </citation>
    <scope>NUCLEOTIDE SEQUENCE [LARGE SCALE GENOMIC DNA]</scope>
    <source>
        <strain evidence="3">DSM 21068</strain>
    </source>
</reference>
<reference evidence="2 4" key="1">
    <citation type="submission" date="2016-11" db="EMBL/GenBank/DDBJ databases">
        <title>Whole genomes of Flavobacteriaceae.</title>
        <authorList>
            <person name="Stine C."/>
            <person name="Li C."/>
            <person name="Tadesse D."/>
        </authorList>
    </citation>
    <scope>NUCLEOTIDE SEQUENCE [LARGE SCALE GENOMIC DNA]</scope>
    <source>
        <strain evidence="2 4">DSM 21068</strain>
    </source>
</reference>
<sequence length="253" mass="29653">MFPKITLPEDVVPNFDFPDYKKLIPDFSNNIFYNSDVFESLKGISKISEKISNNPEVQFAFITDLEILNLKSTEELKESLVDSLADETIIEKENLLDKNLIPLLSELQLEDLWLGANYALESSENPDKLRHCLISLRTILEYLIEDQLAPIEKIKNDEMFKSEFKKYHQGKQEIHFVKVSRSKKIEYFTNKFEYGFLEEFTRNDIQYICDCYSILCNVHQPNIGITENQVRSLKIKTGITIWLLCYLCKIQEQ</sequence>
<dbReference type="InterPro" id="IPR040556">
    <property type="entry name" value="pP_pnuc_1"/>
</dbReference>
<dbReference type="OrthoDB" id="1413736at2"/>
<dbReference type="Pfam" id="PF18165">
    <property type="entry name" value="pP_pnuc_1"/>
    <property type="match status" value="1"/>
</dbReference>
<dbReference type="RefSeq" id="WP_076452534.1">
    <property type="nucleotide sequence ID" value="NZ_FTOJ01000009.1"/>
</dbReference>
<accession>A0A1N7NX10</accession>
<protein>
    <recommendedName>
        <fullName evidence="1">Predicted pPIWI-associating nuclease domain-containing protein</fullName>
    </recommendedName>
</protein>
<organism evidence="3">
    <name type="scientific">Chryseobacterium piscicola</name>
    <dbReference type="NCBI Taxonomy" id="551459"/>
    <lineage>
        <taxon>Bacteria</taxon>
        <taxon>Pseudomonadati</taxon>
        <taxon>Bacteroidota</taxon>
        <taxon>Flavobacteriia</taxon>
        <taxon>Flavobacteriales</taxon>
        <taxon>Weeksellaceae</taxon>
        <taxon>Chryseobacterium group</taxon>
        <taxon>Chryseobacterium</taxon>
    </lineage>
</organism>
<dbReference type="EMBL" id="FTOJ01000009">
    <property type="protein sequence ID" value="SIT02831.1"/>
    <property type="molecule type" value="Genomic_DNA"/>
</dbReference>
<keyword evidence="4" id="KW-1185">Reference proteome</keyword>
<dbReference type="Proteomes" id="UP000238314">
    <property type="component" value="Unassembled WGS sequence"/>
</dbReference>
<dbReference type="AlphaFoldDB" id="A0A1N7NX10"/>
<evidence type="ECO:0000313" key="4">
    <source>
        <dbReference type="Proteomes" id="UP000238314"/>
    </source>
</evidence>
<gene>
    <name evidence="2" type="ORF">B0A70_08150</name>
    <name evidence="3" type="ORF">SAMN05421796_109152</name>
</gene>
<feature type="domain" description="Predicted pPIWI-associating nuclease" evidence="1">
    <location>
        <begin position="108"/>
        <end position="230"/>
    </location>
</feature>
<dbReference type="Proteomes" id="UP000186246">
    <property type="component" value="Unassembled WGS sequence"/>
</dbReference>